<reference evidence="2 3" key="1">
    <citation type="submission" date="2023-07" db="EMBL/GenBank/DDBJ databases">
        <title>Sequencing the genomes of 1000 actinobacteria strains.</title>
        <authorList>
            <person name="Klenk H.-P."/>
        </authorList>
    </citation>
    <scope>NUCLEOTIDE SEQUENCE [LARGE SCALE GENOMIC DNA]</scope>
    <source>
        <strain evidence="2 3">DSM 44109</strain>
    </source>
</reference>
<gene>
    <name evidence="2" type="ORF">J2S55_009510</name>
</gene>
<comment type="caution">
    <text evidence="2">The sequence shown here is derived from an EMBL/GenBank/DDBJ whole genome shotgun (WGS) entry which is preliminary data.</text>
</comment>
<proteinExistence type="predicted"/>
<dbReference type="Proteomes" id="UP001230426">
    <property type="component" value="Unassembled WGS sequence"/>
</dbReference>
<keyword evidence="3" id="KW-1185">Reference proteome</keyword>
<evidence type="ECO:0000313" key="3">
    <source>
        <dbReference type="Proteomes" id="UP001230426"/>
    </source>
</evidence>
<evidence type="ECO:0000256" key="1">
    <source>
        <dbReference type="SAM" id="MobiDB-lite"/>
    </source>
</evidence>
<evidence type="ECO:0008006" key="4">
    <source>
        <dbReference type="Google" id="ProtNLM"/>
    </source>
</evidence>
<accession>A0ABT9RNF0</accession>
<name>A0ABT9RNF0_9ACTN</name>
<sequence length="137" mass="14455">MPSDPDHVLDAIDGVVDEWLAMSEDSMRWAPPEKAPPRRQLALPAPPLPGVSAEFMHDVGIVFGAQAQAVVEAVTEVFRPLGEGLAGALAAVLDSPAVRQLVELVDPPEERAFPDPVEGGEHRDGPSPAPPSPDGYP</sequence>
<feature type="region of interest" description="Disordered" evidence="1">
    <location>
        <begin position="106"/>
        <end position="137"/>
    </location>
</feature>
<organism evidence="2 3">
    <name type="scientific">Streptosporangium brasiliense</name>
    <dbReference type="NCBI Taxonomy" id="47480"/>
    <lineage>
        <taxon>Bacteria</taxon>
        <taxon>Bacillati</taxon>
        <taxon>Actinomycetota</taxon>
        <taxon>Actinomycetes</taxon>
        <taxon>Streptosporangiales</taxon>
        <taxon>Streptosporangiaceae</taxon>
        <taxon>Streptosporangium</taxon>
    </lineage>
</organism>
<dbReference type="RefSeq" id="WP_306875243.1">
    <property type="nucleotide sequence ID" value="NZ_JAUSRB010000002.1"/>
</dbReference>
<protein>
    <recommendedName>
        <fullName evidence="4">DUF2267 domain-containing protein</fullName>
    </recommendedName>
</protein>
<feature type="compositionally biased region" description="Pro residues" evidence="1">
    <location>
        <begin position="127"/>
        <end position="137"/>
    </location>
</feature>
<evidence type="ECO:0000313" key="2">
    <source>
        <dbReference type="EMBL" id="MDP9870244.1"/>
    </source>
</evidence>
<dbReference type="EMBL" id="JAUSRB010000002">
    <property type="protein sequence ID" value="MDP9870244.1"/>
    <property type="molecule type" value="Genomic_DNA"/>
</dbReference>
<feature type="compositionally biased region" description="Basic and acidic residues" evidence="1">
    <location>
        <begin position="108"/>
        <end position="125"/>
    </location>
</feature>